<evidence type="ECO:0000313" key="2">
    <source>
        <dbReference type="Proteomes" id="UP001652581"/>
    </source>
</evidence>
<feature type="region of interest" description="Disordered" evidence="1">
    <location>
        <begin position="522"/>
        <end position="544"/>
    </location>
</feature>
<evidence type="ECO:0000313" key="3">
    <source>
        <dbReference type="RefSeq" id="XP_072804386.1"/>
    </source>
</evidence>
<feature type="compositionally biased region" description="Polar residues" evidence="1">
    <location>
        <begin position="860"/>
        <end position="875"/>
    </location>
</feature>
<keyword evidence="2" id="KW-1185">Reference proteome</keyword>
<gene>
    <name evidence="3" type="primary">LOC116278429</name>
</gene>
<feature type="compositionally biased region" description="Polar residues" evidence="1">
    <location>
        <begin position="468"/>
        <end position="480"/>
    </location>
</feature>
<dbReference type="InterPro" id="IPR043220">
    <property type="entry name" value="POM121-like_prot_1"/>
</dbReference>
<feature type="compositionally biased region" description="Polar residues" evidence="1">
    <location>
        <begin position="316"/>
        <end position="340"/>
    </location>
</feature>
<name>A0ABM5C6W1_VICPA</name>
<organism evidence="2 3">
    <name type="scientific">Vicugna pacos</name>
    <name type="common">Alpaca</name>
    <name type="synonym">Lama pacos</name>
    <dbReference type="NCBI Taxonomy" id="30538"/>
    <lineage>
        <taxon>Eukaryota</taxon>
        <taxon>Metazoa</taxon>
        <taxon>Chordata</taxon>
        <taxon>Craniata</taxon>
        <taxon>Vertebrata</taxon>
        <taxon>Euteleostomi</taxon>
        <taxon>Mammalia</taxon>
        <taxon>Eutheria</taxon>
        <taxon>Laurasiatheria</taxon>
        <taxon>Artiodactyla</taxon>
        <taxon>Tylopoda</taxon>
        <taxon>Camelidae</taxon>
        <taxon>Vicugna</taxon>
    </lineage>
</organism>
<feature type="compositionally biased region" description="Low complexity" evidence="1">
    <location>
        <begin position="131"/>
        <end position="140"/>
    </location>
</feature>
<feature type="compositionally biased region" description="Polar residues" evidence="1">
    <location>
        <begin position="896"/>
        <end position="910"/>
    </location>
</feature>
<feature type="region of interest" description="Disordered" evidence="1">
    <location>
        <begin position="417"/>
        <end position="444"/>
    </location>
</feature>
<feature type="compositionally biased region" description="Polar residues" evidence="1">
    <location>
        <begin position="614"/>
        <end position="642"/>
    </location>
</feature>
<feature type="compositionally biased region" description="Polar residues" evidence="1">
    <location>
        <begin position="116"/>
        <end position="130"/>
    </location>
</feature>
<accession>A0ABM5C6W1</accession>
<feature type="compositionally biased region" description="Polar residues" evidence="1">
    <location>
        <begin position="369"/>
        <end position="380"/>
    </location>
</feature>
<protein>
    <recommendedName>
        <fullName evidence="4">POM121-like protein 1</fullName>
    </recommendedName>
</protein>
<evidence type="ECO:0000256" key="1">
    <source>
        <dbReference type="SAM" id="MobiDB-lite"/>
    </source>
</evidence>
<feature type="region of interest" description="Disordered" evidence="1">
    <location>
        <begin position="262"/>
        <end position="340"/>
    </location>
</feature>
<feature type="compositionally biased region" description="Basic and acidic residues" evidence="1">
    <location>
        <begin position="104"/>
        <end position="113"/>
    </location>
</feature>
<proteinExistence type="predicted"/>
<dbReference type="GeneID" id="116278429"/>
<dbReference type="RefSeq" id="XP_072804386.1">
    <property type="nucleotide sequence ID" value="XM_072948285.1"/>
</dbReference>
<evidence type="ECO:0008006" key="4">
    <source>
        <dbReference type="Google" id="ProtNLM"/>
    </source>
</evidence>
<feature type="region of interest" description="Disordered" evidence="1">
    <location>
        <begin position="468"/>
        <end position="493"/>
    </location>
</feature>
<feature type="compositionally biased region" description="Polar residues" evidence="1">
    <location>
        <begin position="418"/>
        <end position="430"/>
    </location>
</feature>
<feature type="compositionally biased region" description="Low complexity" evidence="1">
    <location>
        <begin position="955"/>
        <end position="968"/>
    </location>
</feature>
<feature type="region of interest" description="Disordered" evidence="1">
    <location>
        <begin position="43"/>
        <end position="230"/>
    </location>
</feature>
<dbReference type="PANTHER" id="PTHR15566:SF4">
    <property type="entry name" value="POM121-LIKE PROTEIN 1-RELATED"/>
    <property type="match status" value="1"/>
</dbReference>
<dbReference type="PANTHER" id="PTHR15566">
    <property type="entry name" value="POM121-LIKE"/>
    <property type="match status" value="1"/>
</dbReference>
<dbReference type="Proteomes" id="UP001652581">
    <property type="component" value="Chromosome 23"/>
</dbReference>
<feature type="compositionally biased region" description="Polar residues" evidence="1">
    <location>
        <begin position="742"/>
        <end position="763"/>
    </location>
</feature>
<feature type="region of interest" description="Disordered" evidence="1">
    <location>
        <begin position="736"/>
        <end position="763"/>
    </location>
</feature>
<reference evidence="3" key="1">
    <citation type="submission" date="2025-08" db="UniProtKB">
        <authorList>
            <consortium name="RefSeq"/>
        </authorList>
    </citation>
    <scope>IDENTIFICATION</scope>
</reference>
<sequence length="976" mass="99371">MSCSSASPVGTATIRVVQEQPLTPALPTTPGCALDSCAEVVSRAPGESGKGLAKQGEDPAVPEEEDQRRLEGTGGEQPKPRQLWVQRGPVSFVPRPGSLRRNLHAKDSEDSCVEKPQTSCVSSCPQRNNISSLYSSSRGSPPVRRKRGPARSGLPPKSLKKGRKESPQPPAAAPVVSLWTNWPDRDADTARGPRGTEGNTSDGPRKPRRRRFPLLPRRRGEPLRLPPPPELGFQVTAEDLNMEKKAAFWQINIMLRGEAEAGLAPAPSPDTAVTPVETTPPSQPLLSGAPQTTSGSILPPLKAPQTAPSGALAFVTPTQGTGVTPMETSPSTQPLLSGAPQTTNGSILPPLKAPQMAHSGGLAVFTPASDSGVTPMDTTPPSQPLLSGAPQTTSGSILPPLKAPQMAHSGGLAVFTPASDSGVTPMDTTPPSQPLLSGAPQTTSGSILPPLKAPQMAHSGGLAVFTPASDSGVTPMDTTPPSQPLLSGAPQTTSGSIVPPLKALQMAHSGGLAVFTPASDSGVTPMDTTPPPQPLLSGAPQTTNGSILPPLKALQMAHSGGLAVFTPASDSGVTPMDTTPPSQPLLSGAPQTTSGSILPPQMAPHDGVAFVTPAQGTGVTPMNSTVPSQPLLSGAPQTTNGSILPPLQAPQTAPHDGVAFVILTASLSALSGCGPSLTVTLPANPGTSAQPVFVVPHGQQCGATTCDSSSQCGKQAVPAPTSDPLSAPGLLAFRAPPKASSDGLSSRNPTMGTHASTQPISPATSAVFPRGSAAAAYMPSVVTRAGPNTWRHCPRSASSSPVPCRFGVSAACKGGRSQVGDFELCRLFAALSITREAKRSPSTTRCHRGRRGLNTWGPVHQSTPMLATGPSTKQQPGFGGTAAPILSPTPGGAPRQSPSASSRGPGTSPSKAGMSVLACGSSPASAAGTAMRSHTVRAHSSPVQGVAAHKTARPSNKSSSSRLGSLPLESKKWMMA</sequence>
<feature type="region of interest" description="Disordered" evidence="1">
    <location>
        <begin position="837"/>
        <end position="976"/>
    </location>
</feature>
<feature type="region of interest" description="Disordered" evidence="1">
    <location>
        <begin position="568"/>
        <end position="650"/>
    </location>
</feature>
<feature type="compositionally biased region" description="Polar residues" evidence="1">
    <location>
        <begin position="568"/>
        <end position="580"/>
    </location>
</feature>
<dbReference type="Pfam" id="PF15229">
    <property type="entry name" value="POM121"/>
    <property type="match status" value="1"/>
</dbReference>
<feature type="region of interest" description="Disordered" evidence="1">
    <location>
        <begin position="369"/>
        <end position="393"/>
    </location>
</feature>